<evidence type="ECO:0000256" key="1">
    <source>
        <dbReference type="ARBA" id="ARBA00010641"/>
    </source>
</evidence>
<evidence type="ECO:0000256" key="3">
    <source>
        <dbReference type="ARBA" id="ARBA00023082"/>
    </source>
</evidence>
<feature type="compositionally biased region" description="Basic and acidic residues" evidence="5">
    <location>
        <begin position="104"/>
        <end position="114"/>
    </location>
</feature>
<keyword evidence="3" id="KW-0731">Sigma factor</keyword>
<dbReference type="InterPro" id="IPR013249">
    <property type="entry name" value="RNA_pol_sigma70_r4_t2"/>
</dbReference>
<dbReference type="GO" id="GO:0016987">
    <property type="term" value="F:sigma factor activity"/>
    <property type="evidence" value="ECO:0007669"/>
    <property type="project" value="UniProtKB-KW"/>
</dbReference>
<accession>A0A660LDU2</accession>
<protein>
    <submittedName>
        <fullName evidence="7">RNA polymerase sigma factor (Sigma-70 family)</fullName>
    </submittedName>
</protein>
<dbReference type="Gene3D" id="1.10.10.10">
    <property type="entry name" value="Winged helix-like DNA-binding domain superfamily/Winged helix DNA-binding domain"/>
    <property type="match status" value="1"/>
</dbReference>
<evidence type="ECO:0000313" key="7">
    <source>
        <dbReference type="EMBL" id="RKQ90901.1"/>
    </source>
</evidence>
<evidence type="ECO:0000313" key="8">
    <source>
        <dbReference type="Proteomes" id="UP000278962"/>
    </source>
</evidence>
<evidence type="ECO:0000259" key="6">
    <source>
        <dbReference type="Pfam" id="PF08281"/>
    </source>
</evidence>
<evidence type="ECO:0000256" key="5">
    <source>
        <dbReference type="SAM" id="MobiDB-lite"/>
    </source>
</evidence>
<dbReference type="InterPro" id="IPR013324">
    <property type="entry name" value="RNA_pol_sigma_r3/r4-like"/>
</dbReference>
<reference evidence="7 8" key="1">
    <citation type="submission" date="2018-10" db="EMBL/GenBank/DDBJ databases">
        <title>Genomic Encyclopedia of Archaeal and Bacterial Type Strains, Phase II (KMG-II): from individual species to whole genera.</title>
        <authorList>
            <person name="Goeker M."/>
        </authorList>
    </citation>
    <scope>NUCLEOTIDE SEQUENCE [LARGE SCALE GENOMIC DNA]</scope>
    <source>
        <strain evidence="7 8">DSM 14954</strain>
    </source>
</reference>
<comment type="caution">
    <text evidence="7">The sequence shown here is derived from an EMBL/GenBank/DDBJ whole genome shotgun (WGS) entry which is preliminary data.</text>
</comment>
<keyword evidence="2" id="KW-0805">Transcription regulation</keyword>
<evidence type="ECO:0000256" key="4">
    <source>
        <dbReference type="ARBA" id="ARBA00023163"/>
    </source>
</evidence>
<feature type="domain" description="RNA polymerase sigma factor 70 region 4 type 2" evidence="6">
    <location>
        <begin position="125"/>
        <end position="171"/>
    </location>
</feature>
<comment type="similarity">
    <text evidence="1">Belongs to the sigma-70 factor family. ECF subfamily.</text>
</comment>
<sequence>MRRWWDELVIDVFDRMDGFVAVAHRGRLDNDEHELAVAMAMERFAHRLIATFNGTSIGELVNATRTLAQRICIDVQRASVRAHRHDGPSLDAPPEDGGSWDAAEASRRYDDQQRASDTRQFLDWALPQLKPERRQVLELTFAGAELPEIVTELGISRDNVYQRRTRAMKDLAKLKDRYDA</sequence>
<organism evidence="7 8">
    <name type="scientific">Solirubrobacter pauli</name>
    <dbReference type="NCBI Taxonomy" id="166793"/>
    <lineage>
        <taxon>Bacteria</taxon>
        <taxon>Bacillati</taxon>
        <taxon>Actinomycetota</taxon>
        <taxon>Thermoleophilia</taxon>
        <taxon>Solirubrobacterales</taxon>
        <taxon>Solirubrobacteraceae</taxon>
        <taxon>Solirubrobacter</taxon>
    </lineage>
</organism>
<keyword evidence="4" id="KW-0804">Transcription</keyword>
<dbReference type="Proteomes" id="UP000278962">
    <property type="component" value="Unassembled WGS sequence"/>
</dbReference>
<feature type="region of interest" description="Disordered" evidence="5">
    <location>
        <begin position="83"/>
        <end position="114"/>
    </location>
</feature>
<name>A0A660LDU2_9ACTN</name>
<dbReference type="Pfam" id="PF08281">
    <property type="entry name" value="Sigma70_r4_2"/>
    <property type="match status" value="1"/>
</dbReference>
<dbReference type="GO" id="GO:0006352">
    <property type="term" value="P:DNA-templated transcription initiation"/>
    <property type="evidence" value="ECO:0007669"/>
    <property type="project" value="InterPro"/>
</dbReference>
<keyword evidence="8" id="KW-1185">Reference proteome</keyword>
<evidence type="ECO:0000256" key="2">
    <source>
        <dbReference type="ARBA" id="ARBA00023015"/>
    </source>
</evidence>
<proteinExistence type="inferred from homology"/>
<dbReference type="InterPro" id="IPR036388">
    <property type="entry name" value="WH-like_DNA-bd_sf"/>
</dbReference>
<dbReference type="SUPFAM" id="SSF88659">
    <property type="entry name" value="Sigma3 and sigma4 domains of RNA polymerase sigma factors"/>
    <property type="match status" value="1"/>
</dbReference>
<dbReference type="EMBL" id="RBIL01000001">
    <property type="protein sequence ID" value="RKQ90901.1"/>
    <property type="molecule type" value="Genomic_DNA"/>
</dbReference>
<dbReference type="AlphaFoldDB" id="A0A660LDU2"/>
<gene>
    <name evidence="7" type="ORF">C8N24_0716</name>
</gene>
<dbReference type="GO" id="GO:0003677">
    <property type="term" value="F:DNA binding"/>
    <property type="evidence" value="ECO:0007669"/>
    <property type="project" value="InterPro"/>
</dbReference>